<feature type="chain" id="PRO_5041688201" evidence="1">
    <location>
        <begin position="21"/>
        <end position="122"/>
    </location>
</feature>
<dbReference type="EMBL" id="CP124755">
    <property type="protein sequence ID" value="WGZ90926.1"/>
    <property type="molecule type" value="Genomic_DNA"/>
</dbReference>
<reference evidence="2" key="1">
    <citation type="journal article" date="2023" name="Int. J. Mol. Sci.">
        <title>Metagenomics Revealed a New Genus 'Candidatus Thiocaldithrix dubininis' gen. nov., sp. nov. and a New Species 'Candidatus Thiothrix putei' sp. nov. in the Family Thiotrichaceae, Some Members of Which Have Traits of Both Na+- and H+-Motive Energetics.</title>
        <authorList>
            <person name="Ravin N.V."/>
            <person name="Muntyan M.S."/>
            <person name="Smolyakov D.D."/>
            <person name="Rudenko T.S."/>
            <person name="Beletsky A.V."/>
            <person name="Mardanov A.V."/>
            <person name="Grabovich M.Y."/>
        </authorList>
    </citation>
    <scope>NUCLEOTIDE SEQUENCE</scope>
    <source>
        <strain evidence="2">GKL-01</strain>
    </source>
</reference>
<gene>
    <name evidence="2" type="ORF">QJT80_00305</name>
</gene>
<dbReference type="Proteomes" id="UP001300672">
    <property type="component" value="Chromosome"/>
</dbReference>
<keyword evidence="1" id="KW-0732">Signal</keyword>
<reference evidence="2" key="2">
    <citation type="submission" date="2023-04" db="EMBL/GenBank/DDBJ databases">
        <authorList>
            <person name="Beletskiy A.V."/>
            <person name="Mardanov A.V."/>
            <person name="Ravin N.V."/>
        </authorList>
    </citation>
    <scope>NUCLEOTIDE SEQUENCE</scope>
    <source>
        <strain evidence="2">GKL-01</strain>
    </source>
</reference>
<evidence type="ECO:0000313" key="2">
    <source>
        <dbReference type="EMBL" id="WGZ90926.1"/>
    </source>
</evidence>
<dbReference type="KEGG" id="tdu:QJT80_00305"/>
<proteinExistence type="predicted"/>
<accession>A0AA95HA35</accession>
<protein>
    <submittedName>
        <fullName evidence="2">Uncharacterized protein</fullName>
    </submittedName>
</protein>
<dbReference type="AlphaFoldDB" id="A0AA95HA35"/>
<sequence>MKRVVLYLGAALPFSAVAIADSTLQSNFPSIPADYSELHTAKLISDAKPSFNDYYINKTSGYKVTAPSGAQFVVNSITQPKCAFYATYVSTDENGYLNAGTGNNPAVVSNVYVGEVNFDKCQ</sequence>
<feature type="signal peptide" evidence="1">
    <location>
        <begin position="1"/>
        <end position="20"/>
    </location>
</feature>
<organism evidence="2">
    <name type="scientific">Candidatus Thiocaldithrix dubininis</name>
    <dbReference type="NCBI Taxonomy" id="3080823"/>
    <lineage>
        <taxon>Bacteria</taxon>
        <taxon>Pseudomonadati</taxon>
        <taxon>Pseudomonadota</taxon>
        <taxon>Gammaproteobacteria</taxon>
        <taxon>Thiotrichales</taxon>
        <taxon>Thiotrichaceae</taxon>
        <taxon>Candidatus Thiocaldithrix</taxon>
    </lineage>
</organism>
<name>A0AA95HA35_9GAMM</name>
<evidence type="ECO:0000256" key="1">
    <source>
        <dbReference type="SAM" id="SignalP"/>
    </source>
</evidence>